<dbReference type="OrthoDB" id="200413at2"/>
<dbReference type="STRING" id="1184151.AW736_18610"/>
<dbReference type="PROSITE" id="PS51208">
    <property type="entry name" value="AUTOTRANSPORTER"/>
    <property type="match status" value="1"/>
</dbReference>
<gene>
    <name evidence="4" type="ORF">AW736_18610</name>
</gene>
<dbReference type="Proteomes" id="UP000078486">
    <property type="component" value="Unassembled WGS sequence"/>
</dbReference>
<evidence type="ECO:0000256" key="1">
    <source>
        <dbReference type="ARBA" id="ARBA00022729"/>
    </source>
</evidence>
<dbReference type="SMART" id="SM00869">
    <property type="entry name" value="Autotransporter"/>
    <property type="match status" value="1"/>
</dbReference>
<dbReference type="InterPro" id="IPR012332">
    <property type="entry name" value="Autotransporter_pectin_lyase_C"/>
</dbReference>
<keyword evidence="1 2" id="KW-0732">Signal</keyword>
<feature type="signal peptide" evidence="2">
    <location>
        <begin position="1"/>
        <end position="23"/>
    </location>
</feature>
<proteinExistence type="predicted"/>
<comment type="caution">
    <text evidence="4">The sequence shown here is derived from an EMBL/GenBank/DDBJ whole genome shotgun (WGS) entry which is preliminary data.</text>
</comment>
<keyword evidence="5" id="KW-1185">Reference proteome</keyword>
<dbReference type="Pfam" id="PF12951">
    <property type="entry name" value="PATR"/>
    <property type="match status" value="6"/>
</dbReference>
<evidence type="ECO:0000259" key="3">
    <source>
        <dbReference type="PROSITE" id="PS51208"/>
    </source>
</evidence>
<evidence type="ECO:0000313" key="5">
    <source>
        <dbReference type="Proteomes" id="UP000078486"/>
    </source>
</evidence>
<evidence type="ECO:0000256" key="2">
    <source>
        <dbReference type="SAM" id="SignalP"/>
    </source>
</evidence>
<dbReference type="InterPro" id="IPR011050">
    <property type="entry name" value="Pectin_lyase_fold/virulence"/>
</dbReference>
<sequence>MKKLLPLLTTIFFTLTFLHNANAADEYIWTPTMNQSGTVGGSGIWNYNNQTWWNIESGTTEARGTATNPFGKTDGSIINFYGSGTIAKIFAVYFGDGINPTTNTLKFHDGSNYVISATNATFLTGAGDLIMDVSSAGTLGLEGVASNAPFWLRFGGTSADAQSGRYILQGGGVVNGNAHFRPRANNAWAQWIIRGDTTVNMATDSRLDSVNHLGRISIESGTLNIRGALINAGYNTASETPDSAHGYGIAIGAAAGTGQGAVTIASGSVLALGDPRAEGAGFGGIVFGTESTHQGGVLNLNGGTLEVSNIRSNTDNDTLNLSGGTINVSTRLSGATAYGEATDAQLQSRLDHFITGFSGSGENYINLVSGYTTFDLSAVDIGRTNGTATIDSAIRGPGELRMSGTNRTLVLRGTNSYAKTTVLSGTVVGDSDSLPMNIQRNMAGTVVFDQDFDGSYSGTLMGAGGFVKKGGGTLAIRISGTDTVQGPMQIEGGTVELTNLAASFTKNVTNNATLVFNPSATGTYAGVISGSGALVKKGAAMLSLTGNNSYSGDTRVEAGALEGNINSIKGDLYIATDAYVDLRQVSGGVNETFSGNLSGSGTLRKWLAGLTTLTGSNAAFTGILYVVSGTLVGNTDSLVGNIQRNAAGGVVFDQDFDGAYSGTFINHGTIIKRGVGTVVVSSSANGNPTVNVEGGALLAVGSGAYLGGGITTVKAGATAGGNGKFSTLTASAGAAVQVGPDNSAAPETLTISTRLTTGSAAMRFDLFAGDQSDYINATALTNNGGNIIDIGAFATGTFKLGSAATGTLAANSKLYIDGFEAVPGARRNGALSNNSGLQLVTTQGNNIVSTWRGAASGTWDPTQANWAGDAPGLFAMGDHAVLDDTIAAGPRSISVAAPGVTVSDLTVTGTGAYTLAGAGITADAASATGLAGATGRLIKTDSGTLTLANAANDFRGGVSLGGGVLALGAGVSLGSGTLAVTAANTTLRATGGNTLPNAIALSTNGLTVDTGANIFALTGNITGAAKITKTGAGELALSGNNNFAGVDLASGTLAVANAAAAGSTLKADGAGGALRFAADGIALASAIDLSANGLSVGTGTFAATLAGALSGSGSLDKTGSGTLALTADNSAFTGAVAVREGALQIASLNNLGSGAGALDIASGATLTLSQAAPGGATLARALAGGGRLDIALAAGADKFAFAATANSAFTGTVALGRGTLDLDAANLGALSRATLSLSGGATGAVTATGSAGGLAMDGGLLKIEMNAAGDAPQNLLSVGSLAISSGTVALNLAALDGAPVVNPGSPHLFDRTQVSSIRLVAAGAVSGTDARLELVKPDGSAFALPVRVDVSQAGAAGAETVGKADYNYIAQAAEGGLYLGSGLTQVEIFESKTLLLDNTGAAGSDFQARLTGAGGVEIRATGTVTLSHADNDFAGPALLASGALKVTRENALASSAAVTLAGGSLLDATDLSQELANLSGAGGILIGTGTLTLRSTADTAYDGVIQSATGARIIKTGAADIRLGGDNALSGFVEVREGLLHVVDRGSYSDVDITINTGATLALEGFSGRDLSAAIAGGGTLALINSSVRLGAANTLAAVALQDNAHAQIANVGALGGTASTVSVSGGSVLELLSPDSGTMIVAAATVVVDGGKLLFGQDTVLSAAKTVSFVNHGAVGLSGPLQTGVYTIITTGSGITSDNHETLLPDYNPAEFGMGVHLSREGKTLVMEVYNQSANPAKDVALAYDTVLASVSAVQSRMSESFFAPFTGRDKGDPARDFWLKGFGTIGDYKQTSMQTGFTDRTQGVMAGYDRVFAEKTLLGAWAGIASGRLETDNHAYASVDQQLFGAYAAMKLGRWHAGLDASAGFAQADTSRREHVGAAIGCYEVAVVSAGAELGFTLGSWERGSARPSASLHYMGLRYKNQREKGDGAMRVADFSHDFWQSFVRLQATQGFDLPWGREALLDVSAGWRQNLTGDATPVRMEYVSNPGVFIDAETGGYVRGAAVLGLGLRTAITRLMSLALAYDFEVAAARQRHTASLTARWNW</sequence>
<dbReference type="InterPro" id="IPR005546">
    <property type="entry name" value="Autotransporte_beta"/>
</dbReference>
<evidence type="ECO:0000313" key="4">
    <source>
        <dbReference type="EMBL" id="OAM88087.1"/>
    </source>
</evidence>
<feature type="chain" id="PRO_5008088825" description="Autotransporter domain-containing protein" evidence="2">
    <location>
        <begin position="24"/>
        <end position="2046"/>
    </location>
</feature>
<accession>A0A178IG02</accession>
<dbReference type="EMBL" id="LRRQ01000144">
    <property type="protein sequence ID" value="OAM88087.1"/>
    <property type="molecule type" value="Genomic_DNA"/>
</dbReference>
<reference evidence="4 5" key="1">
    <citation type="submission" date="2016-01" db="EMBL/GenBank/DDBJ databases">
        <title>High potential of lignocellulose degradation of a new Verrucomicrobia species.</title>
        <authorList>
            <person name="Wang Y."/>
            <person name="Shi Y."/>
            <person name="Qiu Z."/>
            <person name="Liu S."/>
            <person name="Yang H."/>
        </authorList>
    </citation>
    <scope>NUCLEOTIDE SEQUENCE [LARGE SCALE GENOMIC DNA]</scope>
    <source>
        <strain evidence="4 5">TSB47</strain>
    </source>
</reference>
<dbReference type="NCBIfam" id="TIGR02601">
    <property type="entry name" value="autotrns_rpt"/>
    <property type="match status" value="3"/>
</dbReference>
<dbReference type="InterPro" id="IPR013425">
    <property type="entry name" value="Autotrns_rpt"/>
</dbReference>
<name>A0A178IG02_9BACT</name>
<dbReference type="InterPro" id="IPR036709">
    <property type="entry name" value="Autotransporte_beta_dom_sf"/>
</dbReference>
<dbReference type="SUPFAM" id="SSF51126">
    <property type="entry name" value="Pectin lyase-like"/>
    <property type="match status" value="1"/>
</dbReference>
<dbReference type="Gene3D" id="2.160.20.20">
    <property type="match status" value="1"/>
</dbReference>
<dbReference type="SUPFAM" id="SSF103515">
    <property type="entry name" value="Autotransporter"/>
    <property type="match status" value="1"/>
</dbReference>
<protein>
    <recommendedName>
        <fullName evidence="3">Autotransporter domain-containing protein</fullName>
    </recommendedName>
</protein>
<feature type="domain" description="Autotransporter" evidence="3">
    <location>
        <begin position="1772"/>
        <end position="2046"/>
    </location>
</feature>
<dbReference type="Gene3D" id="2.40.128.130">
    <property type="entry name" value="Autotransporter beta-domain"/>
    <property type="match status" value="1"/>
</dbReference>
<organism evidence="4 5">
    <name type="scientific">Termitidicoccus mucosus</name>
    <dbReference type="NCBI Taxonomy" id="1184151"/>
    <lineage>
        <taxon>Bacteria</taxon>
        <taxon>Pseudomonadati</taxon>
        <taxon>Verrucomicrobiota</taxon>
        <taxon>Opitutia</taxon>
        <taxon>Opitutales</taxon>
        <taxon>Opitutaceae</taxon>
        <taxon>Termitidicoccus</taxon>
    </lineage>
</organism>